<dbReference type="EMBL" id="JBBMER010000002">
    <property type="protein sequence ID" value="MEQ2378904.1"/>
    <property type="molecule type" value="Genomic_DNA"/>
</dbReference>
<dbReference type="InterPro" id="IPR045229">
    <property type="entry name" value="TPP_enz"/>
</dbReference>
<sequence>MNCSEYLVDYLIKKGVADVFGYSGGYIVPFMDALYARKDEIKIHVCYNEQGCAYAADGYARMSGNLGVYFTTSGPGAVNAFGGLADAWFDGIPLMGISGNVPTNEQRGFSGVRQNGFQEMEIVSMTKHITKYSVSPNHAETFPDIVSRAYKLATTGRKGGVVIDFPYDIQKTSIDCR</sequence>
<dbReference type="PANTHER" id="PTHR18968">
    <property type="entry name" value="THIAMINE PYROPHOSPHATE ENZYMES"/>
    <property type="match status" value="1"/>
</dbReference>
<comment type="caution">
    <text evidence="3">The sequence shown here is derived from an EMBL/GenBank/DDBJ whole genome shotgun (WGS) entry which is preliminary data.</text>
</comment>
<proteinExistence type="inferred from homology"/>
<accession>A0ABV1BVL8</accession>
<keyword evidence="4" id="KW-1185">Reference proteome</keyword>
<comment type="similarity">
    <text evidence="1">Belongs to the TPP enzyme family.</text>
</comment>
<dbReference type="RefSeq" id="WP_349153267.1">
    <property type="nucleotide sequence ID" value="NZ_DAWDAH010000001.1"/>
</dbReference>
<dbReference type="Pfam" id="PF02776">
    <property type="entry name" value="TPP_enzyme_N"/>
    <property type="match status" value="1"/>
</dbReference>
<name>A0ABV1BVL8_9FIRM</name>
<dbReference type="Gene3D" id="3.40.50.970">
    <property type="match status" value="1"/>
</dbReference>
<dbReference type="SUPFAM" id="SSF52518">
    <property type="entry name" value="Thiamin diphosphate-binding fold (THDP-binding)"/>
    <property type="match status" value="1"/>
</dbReference>
<evidence type="ECO:0000259" key="2">
    <source>
        <dbReference type="Pfam" id="PF02776"/>
    </source>
</evidence>
<dbReference type="PANTHER" id="PTHR18968:SF13">
    <property type="entry name" value="ACETOLACTATE SYNTHASE CATALYTIC SUBUNIT, MITOCHONDRIAL"/>
    <property type="match status" value="1"/>
</dbReference>
<organism evidence="3 4">
    <name type="scientific">[Lactobacillus] rogosae</name>
    <dbReference type="NCBI Taxonomy" id="706562"/>
    <lineage>
        <taxon>Bacteria</taxon>
        <taxon>Bacillati</taxon>
        <taxon>Bacillota</taxon>
        <taxon>Clostridia</taxon>
        <taxon>Lachnospirales</taxon>
        <taxon>Lachnospiraceae</taxon>
        <taxon>Lachnospira</taxon>
    </lineage>
</organism>
<dbReference type="Proteomes" id="UP001442364">
    <property type="component" value="Unassembled WGS sequence"/>
</dbReference>
<dbReference type="InterPro" id="IPR029061">
    <property type="entry name" value="THDP-binding"/>
</dbReference>
<dbReference type="CDD" id="cd07035">
    <property type="entry name" value="TPP_PYR_POX_like"/>
    <property type="match status" value="1"/>
</dbReference>
<evidence type="ECO:0000313" key="3">
    <source>
        <dbReference type="EMBL" id="MEQ2378904.1"/>
    </source>
</evidence>
<reference evidence="3 4" key="1">
    <citation type="submission" date="2024-03" db="EMBL/GenBank/DDBJ databases">
        <title>Human intestinal bacterial collection.</title>
        <authorList>
            <person name="Pauvert C."/>
            <person name="Hitch T.C.A."/>
            <person name="Clavel T."/>
        </authorList>
    </citation>
    <scope>NUCLEOTIDE SEQUENCE [LARGE SCALE GENOMIC DNA]</scope>
    <source>
        <strain evidence="3 4">CLA-AA-H255</strain>
    </source>
</reference>
<gene>
    <name evidence="3" type="ORF">WMO14_03255</name>
</gene>
<evidence type="ECO:0000256" key="1">
    <source>
        <dbReference type="ARBA" id="ARBA00007812"/>
    </source>
</evidence>
<feature type="domain" description="Thiamine pyrophosphate enzyme N-terminal TPP-binding" evidence="2">
    <location>
        <begin position="1"/>
        <end position="124"/>
    </location>
</feature>
<protein>
    <submittedName>
        <fullName evidence="3">Thiamine pyrophosphate-binding protein</fullName>
    </submittedName>
</protein>
<dbReference type="InterPro" id="IPR012001">
    <property type="entry name" value="Thiamin_PyroP_enz_TPP-bd_dom"/>
</dbReference>
<evidence type="ECO:0000313" key="4">
    <source>
        <dbReference type="Proteomes" id="UP001442364"/>
    </source>
</evidence>